<reference evidence="1" key="1">
    <citation type="submission" date="2023-07" db="EMBL/GenBank/DDBJ databases">
        <title>Isolates cultured from stool samples of acute diarrhea patients.</title>
        <authorList>
            <person name="Jiang S."/>
        </authorList>
    </citation>
    <scope>NUCLEOTIDE SEQUENCE</scope>
    <source>
        <strain evidence="1">L4424</strain>
    </source>
</reference>
<sequence>MKLTENTQYVTVAEYRSCITLLRTYKDALYGCCNNDERQSWRARALNHLSKATSFHCHRAKPADFRQFKSACQQLQHSINSVSREGQLINVA</sequence>
<proteinExistence type="predicted"/>
<gene>
    <name evidence="1" type="ORF">Q5934_05565</name>
</gene>
<comment type="caution">
    <text evidence="1">The sequence shown here is derived from an EMBL/GenBank/DDBJ whole genome shotgun (WGS) entry which is preliminary data.</text>
</comment>
<dbReference type="Proteomes" id="UP001176432">
    <property type="component" value="Unassembled WGS sequence"/>
</dbReference>
<accession>A0AAW7ZMK2</accession>
<dbReference type="AlphaFoldDB" id="A0AAW7ZMK2"/>
<dbReference type="EMBL" id="JAUPXB010000001">
    <property type="protein sequence ID" value="MDO7921008.1"/>
    <property type="molecule type" value="Genomic_DNA"/>
</dbReference>
<dbReference type="RefSeq" id="WP_100245842.1">
    <property type="nucleotide sequence ID" value="NZ_JAMGFS010000024.1"/>
</dbReference>
<protein>
    <submittedName>
        <fullName evidence="1">Uncharacterized protein</fullName>
    </submittedName>
</protein>
<evidence type="ECO:0000313" key="2">
    <source>
        <dbReference type="Proteomes" id="UP001176432"/>
    </source>
</evidence>
<organism evidence="1 2">
    <name type="scientific">Enterobacter asburiae</name>
    <dbReference type="NCBI Taxonomy" id="61645"/>
    <lineage>
        <taxon>Bacteria</taxon>
        <taxon>Pseudomonadati</taxon>
        <taxon>Pseudomonadota</taxon>
        <taxon>Gammaproteobacteria</taxon>
        <taxon>Enterobacterales</taxon>
        <taxon>Enterobacteriaceae</taxon>
        <taxon>Enterobacter</taxon>
        <taxon>Enterobacter cloacae complex</taxon>
    </lineage>
</organism>
<name>A0AAW7ZMK2_ENTAS</name>
<evidence type="ECO:0000313" key="1">
    <source>
        <dbReference type="EMBL" id="MDO7921008.1"/>
    </source>
</evidence>